<feature type="signal peptide" evidence="1">
    <location>
        <begin position="1"/>
        <end position="32"/>
    </location>
</feature>
<dbReference type="PANTHER" id="PTHR43135:SF3">
    <property type="entry name" value="ALPHA-D-RIBOSE 1-METHYLPHOSPHONATE 5-TRIPHOSPHATE DIPHOSPHATASE"/>
    <property type="match status" value="1"/>
</dbReference>
<protein>
    <submittedName>
        <fullName evidence="3">Amidohydrolase family protein</fullName>
    </submittedName>
</protein>
<dbReference type="AlphaFoldDB" id="A0A5B6TEY1"/>
<dbReference type="SUPFAM" id="SSF51338">
    <property type="entry name" value="Composite domain of metallo-dependent hydrolases"/>
    <property type="match status" value="1"/>
</dbReference>
<dbReference type="SUPFAM" id="SSF51556">
    <property type="entry name" value="Metallo-dependent hydrolases"/>
    <property type="match status" value="1"/>
</dbReference>
<dbReference type="InterPro" id="IPR057744">
    <property type="entry name" value="OTAase-like"/>
</dbReference>
<gene>
    <name evidence="3" type="ORF">FOA19_10720</name>
</gene>
<reference evidence="3 4" key="1">
    <citation type="submission" date="2019-07" db="EMBL/GenBank/DDBJ databases">
        <title>Rufibacter sp. nov., isolated from lake sediment.</title>
        <authorList>
            <person name="Qu J.-H."/>
        </authorList>
    </citation>
    <scope>NUCLEOTIDE SEQUENCE [LARGE SCALE GENOMIC DNA]</scope>
    <source>
        <strain evidence="3 4">NBS58-1</strain>
    </source>
</reference>
<organism evidence="3 4">
    <name type="scientific">Rufibacter hautae</name>
    <dbReference type="NCBI Taxonomy" id="2595005"/>
    <lineage>
        <taxon>Bacteria</taxon>
        <taxon>Pseudomonadati</taxon>
        <taxon>Bacteroidota</taxon>
        <taxon>Cytophagia</taxon>
        <taxon>Cytophagales</taxon>
        <taxon>Hymenobacteraceae</taxon>
        <taxon>Rufibacter</taxon>
    </lineage>
</organism>
<proteinExistence type="predicted"/>
<dbReference type="CDD" id="cd01299">
    <property type="entry name" value="Met_dep_hydrolase_A"/>
    <property type="match status" value="1"/>
</dbReference>
<feature type="chain" id="PRO_5022776282" evidence="1">
    <location>
        <begin position="33"/>
        <end position="439"/>
    </location>
</feature>
<dbReference type="OrthoDB" id="9797498at2"/>
<dbReference type="InterPro" id="IPR006680">
    <property type="entry name" value="Amidohydro-rel"/>
</dbReference>
<keyword evidence="4" id="KW-1185">Reference proteome</keyword>
<evidence type="ECO:0000256" key="1">
    <source>
        <dbReference type="SAM" id="SignalP"/>
    </source>
</evidence>
<dbReference type="InterPro" id="IPR051781">
    <property type="entry name" value="Metallo-dep_Hydrolase"/>
</dbReference>
<keyword evidence="1" id="KW-0732">Signal</keyword>
<evidence type="ECO:0000313" key="3">
    <source>
        <dbReference type="EMBL" id="KAA3437762.1"/>
    </source>
</evidence>
<dbReference type="Gene3D" id="3.20.20.140">
    <property type="entry name" value="Metal-dependent hydrolases"/>
    <property type="match status" value="1"/>
</dbReference>
<dbReference type="GO" id="GO:0016810">
    <property type="term" value="F:hydrolase activity, acting on carbon-nitrogen (but not peptide) bonds"/>
    <property type="evidence" value="ECO:0007669"/>
    <property type="project" value="InterPro"/>
</dbReference>
<name>A0A5B6TEY1_9BACT</name>
<sequence length="439" mass="46815">MCNKQALTSPINRICQILALVVLVLAFSNVFAQNNPKTDSVFVLKPSQVFDGRDIQKNWVVVVQGERILAAGPASSVNTPLNARTIDLPGQTLLPGLIEGHSHLLLHPYNETSWNDQVLKEADALRVARATVHARNTLLAGFTTVRDLGSEGAEYADVGLKQAIDQGIIPGPRMLVAGKAMIATGSYGPKGFDPAFEVPQGAEAADGIDNITRVVRDQMGKGADLVKVYADYRWGANGEALPTFTLAELKLIVEVAASAGRPVVAHASTPEGMRRAIEAGVETIEHGDNATAEVFKLMAKKDVALCPTLAAGDAILQYGGWRKGQDPEPARIAQKRANFKAALAAKVPMVVGGDVGVFTHGDNARELELMVDYGMPTLDVLRAATSGNAKRFHLDQKLGMVKAGLLADLISVSGDPTQDVSALRKVHLVMKGGQIFRQP</sequence>
<accession>A0A5B6TEY1</accession>
<evidence type="ECO:0000259" key="2">
    <source>
        <dbReference type="Pfam" id="PF01979"/>
    </source>
</evidence>
<dbReference type="PANTHER" id="PTHR43135">
    <property type="entry name" value="ALPHA-D-RIBOSE 1-METHYLPHOSPHONATE 5-TRIPHOSPHATE DIPHOSPHATASE"/>
    <property type="match status" value="1"/>
</dbReference>
<keyword evidence="3" id="KW-0378">Hydrolase</keyword>
<dbReference type="InterPro" id="IPR011059">
    <property type="entry name" value="Metal-dep_hydrolase_composite"/>
</dbReference>
<dbReference type="Proteomes" id="UP000324133">
    <property type="component" value="Unassembled WGS sequence"/>
</dbReference>
<dbReference type="Pfam" id="PF01979">
    <property type="entry name" value="Amidohydro_1"/>
    <property type="match status" value="1"/>
</dbReference>
<evidence type="ECO:0000313" key="4">
    <source>
        <dbReference type="Proteomes" id="UP000324133"/>
    </source>
</evidence>
<dbReference type="InterPro" id="IPR032466">
    <property type="entry name" value="Metal_Hydrolase"/>
</dbReference>
<feature type="domain" description="Amidohydrolase-related" evidence="2">
    <location>
        <begin position="92"/>
        <end position="435"/>
    </location>
</feature>
<dbReference type="Gene3D" id="2.30.40.10">
    <property type="entry name" value="Urease, subunit C, domain 1"/>
    <property type="match status" value="1"/>
</dbReference>
<comment type="caution">
    <text evidence="3">The sequence shown here is derived from an EMBL/GenBank/DDBJ whole genome shotgun (WGS) entry which is preliminary data.</text>
</comment>
<dbReference type="EMBL" id="VKKY01000002">
    <property type="protein sequence ID" value="KAA3437762.1"/>
    <property type="molecule type" value="Genomic_DNA"/>
</dbReference>